<comment type="caution">
    <text evidence="3">The sequence shown here is derived from an EMBL/GenBank/DDBJ whole genome shotgun (WGS) entry which is preliminary data.</text>
</comment>
<accession>A0ABV9G8C6</accession>
<evidence type="ECO:0008006" key="5">
    <source>
        <dbReference type="Google" id="ProtNLM"/>
    </source>
</evidence>
<dbReference type="Proteomes" id="UP001595993">
    <property type="component" value="Unassembled WGS sequence"/>
</dbReference>
<organism evidence="3 4">
    <name type="scientific">Streptomyces maoxianensis</name>
    <dbReference type="NCBI Taxonomy" id="1459942"/>
    <lineage>
        <taxon>Bacteria</taxon>
        <taxon>Bacillati</taxon>
        <taxon>Actinomycetota</taxon>
        <taxon>Actinomycetes</taxon>
        <taxon>Kitasatosporales</taxon>
        <taxon>Streptomycetaceae</taxon>
        <taxon>Streptomyces</taxon>
    </lineage>
</organism>
<protein>
    <recommendedName>
        <fullName evidence="5">Secreted protein</fullName>
    </recommendedName>
</protein>
<reference evidence="4" key="1">
    <citation type="journal article" date="2019" name="Int. J. Syst. Evol. Microbiol.">
        <title>The Global Catalogue of Microorganisms (GCM) 10K type strain sequencing project: providing services to taxonomists for standard genome sequencing and annotation.</title>
        <authorList>
            <consortium name="The Broad Institute Genomics Platform"/>
            <consortium name="The Broad Institute Genome Sequencing Center for Infectious Disease"/>
            <person name="Wu L."/>
            <person name="Ma J."/>
        </authorList>
    </citation>
    <scope>NUCLEOTIDE SEQUENCE [LARGE SCALE GENOMIC DNA]</scope>
    <source>
        <strain evidence="4">CGMCC 4.7139</strain>
    </source>
</reference>
<keyword evidence="4" id="KW-1185">Reference proteome</keyword>
<dbReference type="EMBL" id="JBHSFE010000014">
    <property type="protein sequence ID" value="MFC4609413.1"/>
    <property type="molecule type" value="Genomic_DNA"/>
</dbReference>
<feature type="transmembrane region" description="Helical" evidence="2">
    <location>
        <begin position="9"/>
        <end position="27"/>
    </location>
</feature>
<dbReference type="RefSeq" id="WP_381196146.1">
    <property type="nucleotide sequence ID" value="NZ_JBHSFE010000014.1"/>
</dbReference>
<proteinExistence type="predicted"/>
<evidence type="ECO:0000313" key="4">
    <source>
        <dbReference type="Proteomes" id="UP001595993"/>
    </source>
</evidence>
<feature type="region of interest" description="Disordered" evidence="1">
    <location>
        <begin position="76"/>
        <end position="118"/>
    </location>
</feature>
<keyword evidence="2" id="KW-0812">Transmembrane</keyword>
<evidence type="ECO:0000313" key="3">
    <source>
        <dbReference type="EMBL" id="MFC4609413.1"/>
    </source>
</evidence>
<evidence type="ECO:0000256" key="2">
    <source>
        <dbReference type="SAM" id="Phobius"/>
    </source>
</evidence>
<feature type="transmembrane region" description="Helical" evidence="2">
    <location>
        <begin position="33"/>
        <end position="53"/>
    </location>
</feature>
<evidence type="ECO:0000256" key="1">
    <source>
        <dbReference type="SAM" id="MobiDB-lite"/>
    </source>
</evidence>
<keyword evidence="2" id="KW-0472">Membrane</keyword>
<name>A0ABV9G8C6_9ACTN</name>
<sequence length="118" mass="11610">MPRPTAAQLAYGSATVVFSTLALLLLTRTTNGIAVAAIGIASMALGLVVAVALPMGRTARGARTAEAAATVRTNRAAASGVSTPAASAASADGLTTRVPSSRAHAGAETRVGAPSLRR</sequence>
<gene>
    <name evidence="3" type="ORF">ACFO9E_16535</name>
</gene>
<keyword evidence="2" id="KW-1133">Transmembrane helix</keyword>